<feature type="chain" id="PRO_5044558010" evidence="5">
    <location>
        <begin position="23"/>
        <end position="312"/>
    </location>
</feature>
<evidence type="ECO:0000256" key="4">
    <source>
        <dbReference type="ARBA" id="ARBA00023263"/>
    </source>
</evidence>
<accession>A0A1H0TXP1</accession>
<comment type="similarity">
    <text evidence="2">Belongs to the fimbrial protein family.</text>
</comment>
<dbReference type="InterPro" id="IPR000259">
    <property type="entry name" value="Adhesion_dom_fimbrial"/>
</dbReference>
<keyword evidence="4" id="KW-0281">Fimbrium</keyword>
<reference evidence="8 10" key="2">
    <citation type="submission" date="2016-10" db="EMBL/GenBank/DDBJ databases">
        <authorList>
            <person name="Varghese N."/>
            <person name="Submissions S."/>
        </authorList>
    </citation>
    <scope>NUCLEOTIDE SEQUENCE [LARGE SCALE GENOMIC DNA]</scope>
    <source>
        <strain evidence="8 10">BS2774</strain>
    </source>
</reference>
<dbReference type="Proteomes" id="UP000181686">
    <property type="component" value="Unassembled WGS sequence"/>
</dbReference>
<comment type="subcellular location">
    <subcellularLocation>
        <location evidence="1">Fimbrium</location>
    </subcellularLocation>
</comment>
<feature type="domain" description="Fimbrial-type adhesion" evidence="6">
    <location>
        <begin position="178"/>
        <end position="311"/>
    </location>
</feature>
<evidence type="ECO:0000256" key="5">
    <source>
        <dbReference type="SAM" id="SignalP"/>
    </source>
</evidence>
<evidence type="ECO:0000256" key="3">
    <source>
        <dbReference type="ARBA" id="ARBA00022729"/>
    </source>
</evidence>
<evidence type="ECO:0000259" key="6">
    <source>
        <dbReference type="Pfam" id="PF00419"/>
    </source>
</evidence>
<evidence type="ECO:0000313" key="9">
    <source>
        <dbReference type="Proteomes" id="UP000181686"/>
    </source>
</evidence>
<dbReference type="EMBL" id="LT629708">
    <property type="protein sequence ID" value="SDP58458.1"/>
    <property type="molecule type" value="Genomic_DNA"/>
</dbReference>
<dbReference type="PANTHER" id="PTHR33420:SF3">
    <property type="entry name" value="FIMBRIAL SUBUNIT ELFA"/>
    <property type="match status" value="1"/>
</dbReference>
<evidence type="ECO:0000313" key="7">
    <source>
        <dbReference type="EMBL" id="OIN04071.1"/>
    </source>
</evidence>
<evidence type="ECO:0000256" key="2">
    <source>
        <dbReference type="ARBA" id="ARBA00006671"/>
    </source>
</evidence>
<dbReference type="Gene3D" id="2.60.40.3310">
    <property type="match status" value="1"/>
</dbReference>
<dbReference type="SUPFAM" id="SSF49401">
    <property type="entry name" value="Bacterial adhesins"/>
    <property type="match status" value="1"/>
</dbReference>
<dbReference type="Pfam" id="PF00419">
    <property type="entry name" value="Fimbrial"/>
    <property type="match status" value="1"/>
</dbReference>
<gene>
    <name evidence="7" type="ORF">BFN10_27560</name>
    <name evidence="8" type="ORF">SAMN04490184_3928</name>
</gene>
<dbReference type="EMBL" id="MDGK01000063">
    <property type="protein sequence ID" value="OIN04071.1"/>
    <property type="molecule type" value="Genomic_DNA"/>
</dbReference>
<sequence length="312" mass="33137">MKQHLPFLAALLALGTSITAQAACDRYPDATLTLNTATTISVPDSIPVGGVILRQAFNGTSPGFTTHCWGQTLRTITGRYARDLYPGTLIYRTEVPGIGITVSMTWADGGPANFGLFSQSTVMYPGKVQSFTSAQVTFYKMGTVADGTIPSGSLWEDRWHNVPESFRLVFGNAIRFIRAPATCDLAAGDVNRLITLAPINVGDLKDAPYAGVQNFDLTANCTDAGSVTFRFTGTPAPDNTALFANTGTAQGIGLWLYSRINGVPQTISVNDQRTVTVSGDRAVLPLSAAYHKNGRVSPGTLASTATVSITYN</sequence>
<evidence type="ECO:0000313" key="8">
    <source>
        <dbReference type="EMBL" id="SDP58458.1"/>
    </source>
</evidence>
<dbReference type="InterPro" id="IPR050263">
    <property type="entry name" value="Bact_Fimbrial_Adh_Pro"/>
</dbReference>
<dbReference type="GO" id="GO:0009289">
    <property type="term" value="C:pilus"/>
    <property type="evidence" value="ECO:0007669"/>
    <property type="project" value="UniProtKB-SubCell"/>
</dbReference>
<dbReference type="InterPro" id="IPR008966">
    <property type="entry name" value="Adhesion_dom_sf"/>
</dbReference>
<keyword evidence="3 5" id="KW-0732">Signal</keyword>
<dbReference type="InterPro" id="IPR036937">
    <property type="entry name" value="Adhesion_dom_fimbrial_sf"/>
</dbReference>
<keyword evidence="10" id="KW-1185">Reference proteome</keyword>
<reference evidence="7 9" key="1">
    <citation type="submission" date="2016-08" db="EMBL/GenBank/DDBJ databases">
        <title>Draft genome sequence of the type strain of Pseudomonas extremorientalis LMG 19695T isolated from drinking water reservoir.</title>
        <authorList>
            <person name="Tambong J.T."/>
        </authorList>
    </citation>
    <scope>NUCLEOTIDE SEQUENCE [LARGE SCALE GENOMIC DNA]</scope>
    <source>
        <strain evidence="7 9">LMG 19695</strain>
    </source>
</reference>
<evidence type="ECO:0000256" key="1">
    <source>
        <dbReference type="ARBA" id="ARBA00004561"/>
    </source>
</evidence>
<protein>
    <submittedName>
        <fullName evidence="7">Fimbrial protein</fullName>
    </submittedName>
    <submittedName>
        <fullName evidence="8">Pilin (Type 1 fimbria component protein)</fullName>
    </submittedName>
</protein>
<organism evidence="7 9">
    <name type="scientific">Pseudomonas extremorientalis</name>
    <dbReference type="NCBI Taxonomy" id="169669"/>
    <lineage>
        <taxon>Bacteria</taxon>
        <taxon>Pseudomonadati</taxon>
        <taxon>Pseudomonadota</taxon>
        <taxon>Gammaproteobacteria</taxon>
        <taxon>Pseudomonadales</taxon>
        <taxon>Pseudomonadaceae</taxon>
        <taxon>Pseudomonas</taxon>
    </lineage>
</organism>
<dbReference type="AlphaFoldDB" id="A0A1H0TXP1"/>
<dbReference type="Proteomes" id="UP000182654">
    <property type="component" value="Chromosome I"/>
</dbReference>
<evidence type="ECO:0000313" key="10">
    <source>
        <dbReference type="Proteomes" id="UP000182654"/>
    </source>
</evidence>
<name>A0A1H0TXP1_9PSED</name>
<dbReference type="GO" id="GO:0043709">
    <property type="term" value="P:cell adhesion involved in single-species biofilm formation"/>
    <property type="evidence" value="ECO:0007669"/>
    <property type="project" value="TreeGrafter"/>
</dbReference>
<dbReference type="RefSeq" id="WP_071492383.1">
    <property type="nucleotide sequence ID" value="NZ_LT629708.1"/>
</dbReference>
<dbReference type="Gene3D" id="2.60.40.1090">
    <property type="entry name" value="Fimbrial-type adhesion domain"/>
    <property type="match status" value="1"/>
</dbReference>
<feature type="signal peptide" evidence="5">
    <location>
        <begin position="1"/>
        <end position="22"/>
    </location>
</feature>
<proteinExistence type="inferred from homology"/>
<dbReference type="PANTHER" id="PTHR33420">
    <property type="entry name" value="FIMBRIAL SUBUNIT ELFA-RELATED"/>
    <property type="match status" value="1"/>
</dbReference>